<keyword evidence="2 4" id="KW-0175">Coiled coil</keyword>
<dbReference type="PROSITE" id="PS50002">
    <property type="entry name" value="SH3"/>
    <property type="match status" value="1"/>
</dbReference>
<dbReference type="InterPro" id="IPR036028">
    <property type="entry name" value="SH3-like_dom_sf"/>
</dbReference>
<keyword evidence="1 3" id="KW-0728">SH3 domain</keyword>
<dbReference type="Gene3D" id="1.20.1270.60">
    <property type="entry name" value="Arfaptin homology (AH) domain/BAR domain"/>
    <property type="match status" value="1"/>
</dbReference>
<dbReference type="EMBL" id="UXUI01007690">
    <property type="protein sequence ID" value="VDD88686.1"/>
    <property type="molecule type" value="Genomic_DNA"/>
</dbReference>
<feature type="coiled-coil region" evidence="4">
    <location>
        <begin position="112"/>
        <end position="146"/>
    </location>
</feature>
<dbReference type="STRING" id="51028.A0A3P6IAK7"/>
<protein>
    <recommendedName>
        <fullName evidence="6">SH3 domain-containing protein</fullName>
    </recommendedName>
</protein>
<feature type="compositionally biased region" description="Basic and acidic residues" evidence="5">
    <location>
        <begin position="261"/>
        <end position="270"/>
    </location>
</feature>
<feature type="region of interest" description="Disordered" evidence="5">
    <location>
        <begin position="250"/>
        <end position="273"/>
    </location>
</feature>
<dbReference type="Proteomes" id="UP000274131">
    <property type="component" value="Unassembled WGS sequence"/>
</dbReference>
<dbReference type="CDD" id="cd11911">
    <property type="entry name" value="SH3_CIP4-like"/>
    <property type="match status" value="1"/>
</dbReference>
<evidence type="ECO:0000256" key="1">
    <source>
        <dbReference type="ARBA" id="ARBA00022443"/>
    </source>
</evidence>
<dbReference type="Gene3D" id="6.10.140.470">
    <property type="match status" value="2"/>
</dbReference>
<reference evidence="7 8" key="1">
    <citation type="submission" date="2018-10" db="EMBL/GenBank/DDBJ databases">
        <authorList>
            <consortium name="Pathogen Informatics"/>
        </authorList>
    </citation>
    <scope>NUCLEOTIDE SEQUENCE [LARGE SCALE GENOMIC DNA]</scope>
</reference>
<feature type="coiled-coil region" evidence="4">
    <location>
        <begin position="301"/>
        <end position="328"/>
    </location>
</feature>
<dbReference type="SUPFAM" id="SSF50044">
    <property type="entry name" value="SH3-domain"/>
    <property type="match status" value="1"/>
</dbReference>
<dbReference type="SUPFAM" id="SSF103657">
    <property type="entry name" value="BAR/IMD domain-like"/>
    <property type="match status" value="1"/>
</dbReference>
<dbReference type="Pfam" id="PF00018">
    <property type="entry name" value="SH3_1"/>
    <property type="match status" value="1"/>
</dbReference>
<evidence type="ECO:0000256" key="3">
    <source>
        <dbReference type="PROSITE-ProRule" id="PRU00192"/>
    </source>
</evidence>
<feature type="compositionally biased region" description="Polar residues" evidence="5">
    <location>
        <begin position="415"/>
        <end position="441"/>
    </location>
</feature>
<dbReference type="FunFam" id="2.30.30.40:FF:000203">
    <property type="entry name" value="Cdc42-interacting protein 4, isoform F"/>
    <property type="match status" value="1"/>
</dbReference>
<evidence type="ECO:0000313" key="7">
    <source>
        <dbReference type="EMBL" id="VDD88686.1"/>
    </source>
</evidence>
<feature type="compositionally biased region" description="Low complexity" evidence="5">
    <location>
        <begin position="442"/>
        <end position="460"/>
    </location>
</feature>
<dbReference type="SMART" id="SM00326">
    <property type="entry name" value="SH3"/>
    <property type="match status" value="1"/>
</dbReference>
<evidence type="ECO:0000259" key="6">
    <source>
        <dbReference type="PROSITE" id="PS50002"/>
    </source>
</evidence>
<evidence type="ECO:0000313" key="8">
    <source>
        <dbReference type="Proteomes" id="UP000274131"/>
    </source>
</evidence>
<sequence>MHQDKSNELLYFRILVKKNTGKKKDEEDASQSFTYISSFTAQLQELDSIAKQHEVCYQLIIMSLLELHSIFGLSFLLKFSAVDIWKLRCRIDFSVILFSKAFKDAEVAYIKYDKAEKNMDLSRADLERAKSNANQRNQQCEEAKKNYAHALEAANSHLSTHYSNMLPAALEQLRLVDEERIIETHKFMIQSIESEVKVMAIMQRCYEDMTNAANQISSNTDSAAVVEQFRTGYGHPEAFTFEDLGSPAAKLSGEGTSTIDTLKRPRRDGTATRVHRKASGLFRGTGKKDGTIESLPPQQRCRRLVKEMEKIQKDIEKSEQSCDALRKMFQVYTFAMVKKREIGEMDTALRARDNPKLGNAKAVEAEIAVHKKKIDSLMPQLTKYKEMLSAAQTELNVPISALNSGTPRSVARPSSGRSTPSQVSPGHSGTISRLSSANVQRGSYSGESASSSGSFGISPSPNHLVEAQHLEKTPVSTGAPLAEKAEVYEEEVDELPVLGMCRALYAFEGGSEGTMPMIEGDEMALIERDEGDGWTRVRNLATGKEGFVPTTYLECRWYPEK</sequence>
<evidence type="ECO:0000256" key="4">
    <source>
        <dbReference type="SAM" id="Coils"/>
    </source>
</evidence>
<keyword evidence="8" id="KW-1185">Reference proteome</keyword>
<dbReference type="OrthoDB" id="8783038at2759"/>
<organism evidence="7 8">
    <name type="scientific">Enterobius vermicularis</name>
    <name type="common">Human pinworm</name>
    <dbReference type="NCBI Taxonomy" id="51028"/>
    <lineage>
        <taxon>Eukaryota</taxon>
        <taxon>Metazoa</taxon>
        <taxon>Ecdysozoa</taxon>
        <taxon>Nematoda</taxon>
        <taxon>Chromadorea</taxon>
        <taxon>Rhabditida</taxon>
        <taxon>Spirurina</taxon>
        <taxon>Oxyuridomorpha</taxon>
        <taxon>Oxyuroidea</taxon>
        <taxon>Oxyuridae</taxon>
        <taxon>Enterobius</taxon>
    </lineage>
</organism>
<proteinExistence type="predicted"/>
<dbReference type="InterPro" id="IPR057870">
    <property type="entry name" value="HR1_TOCA"/>
</dbReference>
<dbReference type="InterPro" id="IPR001452">
    <property type="entry name" value="SH3_domain"/>
</dbReference>
<accession>A0A3P6IAK7</accession>
<feature type="region of interest" description="Disordered" evidence="5">
    <location>
        <begin position="399"/>
        <end position="462"/>
    </location>
</feature>
<feature type="domain" description="SH3" evidence="6">
    <location>
        <begin position="496"/>
        <end position="558"/>
    </location>
</feature>
<dbReference type="PANTHER" id="PTHR15735:SF12">
    <property type="entry name" value="CDC42-INTERACTING PROTEIN 4, ISOFORM B"/>
    <property type="match status" value="1"/>
</dbReference>
<dbReference type="Gene3D" id="2.30.30.40">
    <property type="entry name" value="SH3 Domains"/>
    <property type="match status" value="1"/>
</dbReference>
<dbReference type="AlphaFoldDB" id="A0A3P6IAK7"/>
<gene>
    <name evidence="7" type="ORF">EVEC_LOCUS3814</name>
</gene>
<name>A0A3P6IAK7_ENTVE</name>
<dbReference type="PANTHER" id="PTHR15735">
    <property type="entry name" value="FCH AND DOUBLE SH3 DOMAINS PROTEIN"/>
    <property type="match status" value="1"/>
</dbReference>
<evidence type="ECO:0000256" key="5">
    <source>
        <dbReference type="SAM" id="MobiDB-lite"/>
    </source>
</evidence>
<evidence type="ECO:0000256" key="2">
    <source>
        <dbReference type="ARBA" id="ARBA00023054"/>
    </source>
</evidence>
<dbReference type="Pfam" id="PF25610">
    <property type="entry name" value="HR1_TOCA"/>
    <property type="match status" value="1"/>
</dbReference>
<dbReference type="InterPro" id="IPR027267">
    <property type="entry name" value="AH/BAR_dom_sf"/>
</dbReference>